<dbReference type="EMBL" id="JASCZI010120870">
    <property type="protein sequence ID" value="MED6156528.1"/>
    <property type="molecule type" value="Genomic_DNA"/>
</dbReference>
<feature type="region of interest" description="Disordered" evidence="1">
    <location>
        <begin position="1"/>
        <end position="25"/>
    </location>
</feature>
<sequence>MTGNDNTVTTQRRRHRRGDVRVGVSVPGPLRSKRSSLYPWLDQPRFEDLIVITLYLAVGAIIRATT</sequence>
<evidence type="ECO:0000256" key="1">
    <source>
        <dbReference type="SAM" id="MobiDB-lite"/>
    </source>
</evidence>
<comment type="caution">
    <text evidence="2">The sequence shown here is derived from an EMBL/GenBank/DDBJ whole genome shotgun (WGS) entry which is preliminary data.</text>
</comment>
<dbReference type="Proteomes" id="UP001341840">
    <property type="component" value="Unassembled WGS sequence"/>
</dbReference>
<reference evidence="2 3" key="1">
    <citation type="journal article" date="2023" name="Plants (Basel)">
        <title>Bridging the Gap: Combining Genomics and Transcriptomics Approaches to Understand Stylosanthes scabra, an Orphan Legume from the Brazilian Caatinga.</title>
        <authorList>
            <person name="Ferreira-Neto J.R.C."/>
            <person name="da Silva M.D."/>
            <person name="Binneck E."/>
            <person name="de Melo N.F."/>
            <person name="da Silva R.H."/>
            <person name="de Melo A.L.T.M."/>
            <person name="Pandolfi V."/>
            <person name="Bustamante F.O."/>
            <person name="Brasileiro-Vidal A.C."/>
            <person name="Benko-Iseppon A.M."/>
        </authorList>
    </citation>
    <scope>NUCLEOTIDE SEQUENCE [LARGE SCALE GENOMIC DNA]</scope>
    <source>
        <tissue evidence="2">Leaves</tissue>
    </source>
</reference>
<gene>
    <name evidence="2" type="ORF">PIB30_015181</name>
</gene>
<keyword evidence="3" id="KW-1185">Reference proteome</keyword>
<accession>A0ABU6UA05</accession>
<name>A0ABU6UA05_9FABA</name>
<proteinExistence type="predicted"/>
<organism evidence="2 3">
    <name type="scientific">Stylosanthes scabra</name>
    <dbReference type="NCBI Taxonomy" id="79078"/>
    <lineage>
        <taxon>Eukaryota</taxon>
        <taxon>Viridiplantae</taxon>
        <taxon>Streptophyta</taxon>
        <taxon>Embryophyta</taxon>
        <taxon>Tracheophyta</taxon>
        <taxon>Spermatophyta</taxon>
        <taxon>Magnoliopsida</taxon>
        <taxon>eudicotyledons</taxon>
        <taxon>Gunneridae</taxon>
        <taxon>Pentapetalae</taxon>
        <taxon>rosids</taxon>
        <taxon>fabids</taxon>
        <taxon>Fabales</taxon>
        <taxon>Fabaceae</taxon>
        <taxon>Papilionoideae</taxon>
        <taxon>50 kb inversion clade</taxon>
        <taxon>dalbergioids sensu lato</taxon>
        <taxon>Dalbergieae</taxon>
        <taxon>Pterocarpus clade</taxon>
        <taxon>Stylosanthes</taxon>
    </lineage>
</organism>
<evidence type="ECO:0000313" key="3">
    <source>
        <dbReference type="Proteomes" id="UP001341840"/>
    </source>
</evidence>
<evidence type="ECO:0000313" key="2">
    <source>
        <dbReference type="EMBL" id="MED6156528.1"/>
    </source>
</evidence>
<protein>
    <submittedName>
        <fullName evidence="2">Uncharacterized protein</fullName>
    </submittedName>
</protein>